<dbReference type="Proteomes" id="UP000234503">
    <property type="component" value="Unassembled WGS sequence"/>
</dbReference>
<evidence type="ECO:0000313" key="4">
    <source>
        <dbReference type="EMBL" id="PLR37541.1"/>
    </source>
</evidence>
<reference evidence="4 5" key="1">
    <citation type="submission" date="2017-12" db="EMBL/GenBank/DDBJ databases">
        <title>Characterization of six clinical isolates of Enterochimera gen. nov., a novel genus of the Yersiniaciae family and the three species Enterochimera arupensis sp. nov., Enterochimera coloradensis sp. nov, and Enterochimera californica sp. nov.</title>
        <authorList>
            <person name="Rossi A."/>
            <person name="Fisher M."/>
        </authorList>
    </citation>
    <scope>NUCLEOTIDE SEQUENCE [LARGE SCALE GENOMIC DNA]</scope>
    <source>
        <strain evidence="5">2016-Iso4</strain>
    </source>
</reference>
<evidence type="ECO:0000256" key="1">
    <source>
        <dbReference type="SAM" id="Coils"/>
    </source>
</evidence>
<comment type="caution">
    <text evidence="4">The sequence shown here is derived from an EMBL/GenBank/DDBJ whole genome shotgun (WGS) entry which is preliminary data.</text>
</comment>
<gene>
    <name evidence="4" type="ORF">CYR32_06940</name>
</gene>
<keyword evidence="3" id="KW-0472">Membrane</keyword>
<feature type="transmembrane region" description="Helical" evidence="3">
    <location>
        <begin position="238"/>
        <end position="257"/>
    </location>
</feature>
<name>A0A2N5E7T0_9GAMM</name>
<sequence length="362" mass="40545">MKFSSKHVYFEYIDFLMRVGYINEEVVLELLPLLGSDKMEEVDHLLDDLEQSFHSRQKDYLNNTFYKDLEAGEVDGAAMEGGHAYLYELLVRQHKQEMTALHQTIEEQNVRLAKKRQDIQQLTDRAQLLEKAALRYKTLQESSETLGIENEELRKENKELKELSQQKRIDGKIPGYVKEVSAKLDLDDKSFAKLANKWSIAGFTAASAAVFAAFFTFAEGSVLLANAKVYDEIALLYVFFRGVLGVGLLSWLANVCFSTSRNYTHESIRRKDRQHALNFGRLYLQIYGASAQKEEMLNVFKDWNMAGDSSFSKEGAAPPSMMEMIDGLSKMKAGLISKARGNGGGGGSSSGGTPPPTVPPVP</sequence>
<feature type="compositionally biased region" description="Gly residues" evidence="2">
    <location>
        <begin position="341"/>
        <end position="350"/>
    </location>
</feature>
<keyword evidence="1" id="KW-0175">Coiled coil</keyword>
<proteinExistence type="predicted"/>
<dbReference type="EMBL" id="PJZH01000004">
    <property type="protein sequence ID" value="PLR37541.1"/>
    <property type="molecule type" value="Genomic_DNA"/>
</dbReference>
<accession>A0A2N5E7T0</accession>
<dbReference type="AlphaFoldDB" id="A0A2N5E7T0"/>
<evidence type="ECO:0000256" key="3">
    <source>
        <dbReference type="SAM" id="Phobius"/>
    </source>
</evidence>
<keyword evidence="5" id="KW-1185">Reference proteome</keyword>
<evidence type="ECO:0000313" key="5">
    <source>
        <dbReference type="Proteomes" id="UP000234503"/>
    </source>
</evidence>
<keyword evidence="3" id="KW-0812">Transmembrane</keyword>
<feature type="compositionally biased region" description="Pro residues" evidence="2">
    <location>
        <begin position="353"/>
        <end position="362"/>
    </location>
</feature>
<dbReference type="OrthoDB" id="248155at2"/>
<keyword evidence="3" id="KW-1133">Transmembrane helix</keyword>
<feature type="transmembrane region" description="Helical" evidence="3">
    <location>
        <begin position="198"/>
        <end position="218"/>
    </location>
</feature>
<dbReference type="RefSeq" id="WP_101823668.1">
    <property type="nucleotide sequence ID" value="NZ_PJZH01000004.1"/>
</dbReference>
<feature type="coiled-coil region" evidence="1">
    <location>
        <begin position="91"/>
        <end position="170"/>
    </location>
</feature>
<protein>
    <submittedName>
        <fullName evidence="4">Uncharacterized protein</fullName>
    </submittedName>
</protein>
<evidence type="ECO:0000256" key="2">
    <source>
        <dbReference type="SAM" id="MobiDB-lite"/>
    </source>
</evidence>
<organism evidence="4 5">
    <name type="scientific">Chimaeribacter coloradensis</name>
    <dbReference type="NCBI Taxonomy" id="2060068"/>
    <lineage>
        <taxon>Bacteria</taxon>
        <taxon>Pseudomonadati</taxon>
        <taxon>Pseudomonadota</taxon>
        <taxon>Gammaproteobacteria</taxon>
        <taxon>Enterobacterales</taxon>
        <taxon>Yersiniaceae</taxon>
        <taxon>Chimaeribacter</taxon>
    </lineage>
</organism>
<feature type="region of interest" description="Disordered" evidence="2">
    <location>
        <begin position="336"/>
        <end position="362"/>
    </location>
</feature>